<sequence>MFKKLVIVFVLFLFIFSCASPLIVEEVIREKYNNALIFKLDGSSDKYIILTENSDVRFIDMHMFLGRASIDVDQDLYFVVKEYCNKGK</sequence>
<organism evidence="1">
    <name type="scientific">viral metagenome</name>
    <dbReference type="NCBI Taxonomy" id="1070528"/>
    <lineage>
        <taxon>unclassified sequences</taxon>
        <taxon>metagenomes</taxon>
        <taxon>organismal metagenomes</taxon>
    </lineage>
</organism>
<evidence type="ECO:0000313" key="1">
    <source>
        <dbReference type="EMBL" id="QJA91471.1"/>
    </source>
</evidence>
<proteinExistence type="predicted"/>
<name>A0A6M3LE73_9ZZZZ</name>
<protein>
    <submittedName>
        <fullName evidence="1">Uncharacterized protein</fullName>
    </submittedName>
</protein>
<accession>A0A6M3LE73</accession>
<dbReference type="EMBL" id="MT142989">
    <property type="protein sequence ID" value="QJA91471.1"/>
    <property type="molecule type" value="Genomic_DNA"/>
</dbReference>
<dbReference type="AlphaFoldDB" id="A0A6M3LE73"/>
<dbReference type="PROSITE" id="PS51257">
    <property type="entry name" value="PROKAR_LIPOPROTEIN"/>
    <property type="match status" value="1"/>
</dbReference>
<reference evidence="1" key="1">
    <citation type="submission" date="2020-03" db="EMBL/GenBank/DDBJ databases">
        <title>The deep terrestrial virosphere.</title>
        <authorList>
            <person name="Holmfeldt K."/>
            <person name="Nilsson E."/>
            <person name="Simone D."/>
            <person name="Lopez-Fernandez M."/>
            <person name="Wu X."/>
            <person name="de Brujin I."/>
            <person name="Lundin D."/>
            <person name="Andersson A."/>
            <person name="Bertilsson S."/>
            <person name="Dopson M."/>
        </authorList>
    </citation>
    <scope>NUCLEOTIDE SEQUENCE</scope>
    <source>
        <strain evidence="1">MM415B03360</strain>
    </source>
</reference>
<gene>
    <name evidence="1" type="ORF">MM415B03360_0015</name>
</gene>